<comment type="caution">
    <text evidence="2">The sequence shown here is derived from an EMBL/GenBank/DDBJ whole genome shotgun (WGS) entry which is preliminary data.</text>
</comment>
<dbReference type="Gene3D" id="3.40.50.150">
    <property type="entry name" value="Vaccinia Virus protein VP39"/>
    <property type="match status" value="1"/>
</dbReference>
<evidence type="ECO:0000313" key="2">
    <source>
        <dbReference type="EMBL" id="TCO64844.1"/>
    </source>
</evidence>
<dbReference type="GO" id="GO:0008168">
    <property type="term" value="F:methyltransferase activity"/>
    <property type="evidence" value="ECO:0007669"/>
    <property type="project" value="UniProtKB-KW"/>
</dbReference>
<feature type="domain" description="Methyltransferase" evidence="1">
    <location>
        <begin position="55"/>
        <end position="145"/>
    </location>
</feature>
<dbReference type="Pfam" id="PF13649">
    <property type="entry name" value="Methyltransf_25"/>
    <property type="match status" value="1"/>
</dbReference>
<proteinExistence type="predicted"/>
<keyword evidence="2" id="KW-0808">Transferase</keyword>
<keyword evidence="3" id="KW-1185">Reference proteome</keyword>
<dbReference type="PANTHER" id="PTHR42912">
    <property type="entry name" value="METHYLTRANSFERASE"/>
    <property type="match status" value="1"/>
</dbReference>
<dbReference type="InterPro" id="IPR041698">
    <property type="entry name" value="Methyltransf_25"/>
</dbReference>
<dbReference type="EMBL" id="SLWS01000001">
    <property type="protein sequence ID" value="TCO64844.1"/>
    <property type="molecule type" value="Genomic_DNA"/>
</dbReference>
<reference evidence="2 3" key="1">
    <citation type="submission" date="2019-03" db="EMBL/GenBank/DDBJ databases">
        <title>Genomic Encyclopedia of Type Strains, Phase IV (KMG-IV): sequencing the most valuable type-strain genomes for metagenomic binning, comparative biology and taxonomic classification.</title>
        <authorList>
            <person name="Goeker M."/>
        </authorList>
    </citation>
    <scope>NUCLEOTIDE SEQUENCE [LARGE SCALE GENOMIC DNA]</scope>
    <source>
        <strain evidence="2 3">DSM 45934</strain>
    </source>
</reference>
<dbReference type="InterPro" id="IPR029063">
    <property type="entry name" value="SAM-dependent_MTases_sf"/>
</dbReference>
<dbReference type="SUPFAM" id="SSF53335">
    <property type="entry name" value="S-adenosyl-L-methionine-dependent methyltransferases"/>
    <property type="match status" value="1"/>
</dbReference>
<gene>
    <name evidence="2" type="ORF">EV192_101628</name>
</gene>
<organism evidence="2 3">
    <name type="scientific">Actinocrispum wychmicini</name>
    <dbReference type="NCBI Taxonomy" id="1213861"/>
    <lineage>
        <taxon>Bacteria</taxon>
        <taxon>Bacillati</taxon>
        <taxon>Actinomycetota</taxon>
        <taxon>Actinomycetes</taxon>
        <taxon>Pseudonocardiales</taxon>
        <taxon>Pseudonocardiaceae</taxon>
        <taxon>Actinocrispum</taxon>
    </lineage>
</organism>
<dbReference type="Proteomes" id="UP000295680">
    <property type="component" value="Unassembled WGS sequence"/>
</dbReference>
<dbReference type="AlphaFoldDB" id="A0A4R2JY89"/>
<accession>A0A4R2JY89</accession>
<dbReference type="InterPro" id="IPR050508">
    <property type="entry name" value="Methyltransf_Superfamily"/>
</dbReference>
<evidence type="ECO:0000259" key="1">
    <source>
        <dbReference type="Pfam" id="PF13649"/>
    </source>
</evidence>
<sequence>MGVAIVPAVTFLEPIRTAYNTVAESYHSMLRDSLDDIPFYRAMIDAFGSVVSGAVADIGCGPGHLTAHLRGRGVDAFGIDLTPGMIDVARREYPGIRFEVGSMLALDLKDESLGGILASYSIIHMPPTEYPAVFGEFHRVLAPGGHVLVAFHVGDRIRHLTQGYGHDIDLDVHWLRPDHIEALLQDAGLKVIARLVQEHELPDKPQQAVLVAQRPPLMVNTDPTT</sequence>
<evidence type="ECO:0000313" key="3">
    <source>
        <dbReference type="Proteomes" id="UP000295680"/>
    </source>
</evidence>
<protein>
    <submittedName>
        <fullName evidence="2">Methyltransferase family protein</fullName>
    </submittedName>
</protein>
<dbReference type="CDD" id="cd02440">
    <property type="entry name" value="AdoMet_MTases"/>
    <property type="match status" value="1"/>
</dbReference>
<name>A0A4R2JY89_9PSEU</name>
<dbReference type="GO" id="GO:0032259">
    <property type="term" value="P:methylation"/>
    <property type="evidence" value="ECO:0007669"/>
    <property type="project" value="UniProtKB-KW"/>
</dbReference>
<keyword evidence="2" id="KW-0489">Methyltransferase</keyword>